<evidence type="ECO:0000313" key="2">
    <source>
        <dbReference type="EMBL" id="PKI18383.1"/>
    </source>
</evidence>
<protein>
    <submittedName>
        <fullName evidence="2">Uncharacterized protein</fullName>
    </submittedName>
</protein>
<feature type="compositionally biased region" description="Basic residues" evidence="1">
    <location>
        <begin position="28"/>
        <end position="38"/>
    </location>
</feature>
<dbReference type="EMBL" id="PGOL01038684">
    <property type="protein sequence ID" value="PKI18383.1"/>
    <property type="molecule type" value="Genomic_DNA"/>
</dbReference>
<proteinExistence type="predicted"/>
<feature type="region of interest" description="Disordered" evidence="1">
    <location>
        <begin position="23"/>
        <end position="44"/>
    </location>
</feature>
<accession>A0A2I0HFY4</accession>
<dbReference type="Proteomes" id="UP000233551">
    <property type="component" value="Unassembled WGS sequence"/>
</dbReference>
<comment type="caution">
    <text evidence="2">The sequence shown here is derived from an EMBL/GenBank/DDBJ whole genome shotgun (WGS) entry which is preliminary data.</text>
</comment>
<dbReference type="AlphaFoldDB" id="A0A2I0HFY4"/>
<keyword evidence="3" id="KW-1185">Reference proteome</keyword>
<sequence length="44" mass="5216">MAECRWYPEPSVALISAFIATSRGENRRPKRRRRRCPRSRPPFG</sequence>
<reference evidence="2 3" key="1">
    <citation type="submission" date="2017-11" db="EMBL/GenBank/DDBJ databases">
        <title>De-novo sequencing of pomegranate (Punica granatum L.) genome.</title>
        <authorList>
            <person name="Akparov Z."/>
            <person name="Amiraslanov A."/>
            <person name="Hajiyeva S."/>
            <person name="Abbasov M."/>
            <person name="Kaur K."/>
            <person name="Hamwieh A."/>
            <person name="Solovyev V."/>
            <person name="Salamov A."/>
            <person name="Braich B."/>
            <person name="Kosarev P."/>
            <person name="Mahmoud A."/>
            <person name="Hajiyev E."/>
            <person name="Babayeva S."/>
            <person name="Izzatullayeva V."/>
            <person name="Mammadov A."/>
            <person name="Mammadov A."/>
            <person name="Sharifova S."/>
            <person name="Ojaghi J."/>
            <person name="Eynullazada K."/>
            <person name="Bayramov B."/>
            <person name="Abdulazimova A."/>
            <person name="Shahmuradov I."/>
        </authorList>
    </citation>
    <scope>NUCLEOTIDE SEQUENCE [LARGE SCALE GENOMIC DNA]</scope>
    <source>
        <strain evidence="3">cv. AG2017</strain>
        <tissue evidence="2">Leaf</tissue>
    </source>
</reference>
<name>A0A2I0HFY4_PUNGR</name>
<evidence type="ECO:0000256" key="1">
    <source>
        <dbReference type="SAM" id="MobiDB-lite"/>
    </source>
</evidence>
<gene>
    <name evidence="2" type="ORF">CRG98_049343</name>
</gene>
<evidence type="ECO:0000313" key="3">
    <source>
        <dbReference type="Proteomes" id="UP000233551"/>
    </source>
</evidence>
<organism evidence="2 3">
    <name type="scientific">Punica granatum</name>
    <name type="common">Pomegranate</name>
    <dbReference type="NCBI Taxonomy" id="22663"/>
    <lineage>
        <taxon>Eukaryota</taxon>
        <taxon>Viridiplantae</taxon>
        <taxon>Streptophyta</taxon>
        <taxon>Embryophyta</taxon>
        <taxon>Tracheophyta</taxon>
        <taxon>Spermatophyta</taxon>
        <taxon>Magnoliopsida</taxon>
        <taxon>eudicotyledons</taxon>
        <taxon>Gunneridae</taxon>
        <taxon>Pentapetalae</taxon>
        <taxon>rosids</taxon>
        <taxon>malvids</taxon>
        <taxon>Myrtales</taxon>
        <taxon>Lythraceae</taxon>
        <taxon>Punica</taxon>
    </lineage>
</organism>